<dbReference type="Proteomes" id="UP000286934">
    <property type="component" value="Unassembled WGS sequence"/>
</dbReference>
<dbReference type="RefSeq" id="WP_126805839.1">
    <property type="nucleotide sequence ID" value="NZ_PIPP01000001.1"/>
</dbReference>
<evidence type="ECO:0000313" key="2">
    <source>
        <dbReference type="EMBL" id="RUO38622.1"/>
    </source>
</evidence>
<keyword evidence="1" id="KW-0472">Membrane</keyword>
<comment type="caution">
    <text evidence="2">The sequence shown here is derived from an EMBL/GenBank/DDBJ whole genome shotgun (WGS) entry which is preliminary data.</text>
</comment>
<reference evidence="3" key="1">
    <citation type="journal article" date="2018" name="Front. Microbiol.">
        <title>Genome-Based Analysis Reveals the Taxonomy and Diversity of the Family Idiomarinaceae.</title>
        <authorList>
            <person name="Liu Y."/>
            <person name="Lai Q."/>
            <person name="Shao Z."/>
        </authorList>
    </citation>
    <scope>NUCLEOTIDE SEQUENCE [LARGE SCALE GENOMIC DNA]</scope>
    <source>
        <strain evidence="3">AIS</strain>
    </source>
</reference>
<organism evidence="2 3">
    <name type="scientific">Aliidiomarina shirensis</name>
    <dbReference type="NCBI Taxonomy" id="1048642"/>
    <lineage>
        <taxon>Bacteria</taxon>
        <taxon>Pseudomonadati</taxon>
        <taxon>Pseudomonadota</taxon>
        <taxon>Gammaproteobacteria</taxon>
        <taxon>Alteromonadales</taxon>
        <taxon>Idiomarinaceae</taxon>
        <taxon>Aliidiomarina</taxon>
    </lineage>
</organism>
<sequence length="165" mass="18395">MLTPIIILSILIFPLLVAFVISKITRRKLDAHKFACWGLGVAFIYFFIGHLVQTDGMVDMLPVWLPMRLELVYLTGVLELAIGIALFIPKYQQIAAKLAIVVFVVFFPANIYAALNSVGMGGHQWGPVYLLIRAPLQLVLIAWAYYMCLKSHNKSMQPTADAASD</sequence>
<name>A0A432WXX2_9GAMM</name>
<dbReference type="EMBL" id="PIPP01000001">
    <property type="protein sequence ID" value="RUO38622.1"/>
    <property type="molecule type" value="Genomic_DNA"/>
</dbReference>
<dbReference type="PANTHER" id="PTHR36974:SF1">
    <property type="entry name" value="DOXX FAMILY MEMBRANE PROTEIN"/>
    <property type="match status" value="1"/>
</dbReference>
<feature type="transmembrane region" description="Helical" evidence="1">
    <location>
        <begin position="71"/>
        <end position="88"/>
    </location>
</feature>
<feature type="transmembrane region" description="Helical" evidence="1">
    <location>
        <begin position="95"/>
        <end position="115"/>
    </location>
</feature>
<keyword evidence="1" id="KW-0812">Transmembrane</keyword>
<protein>
    <recommendedName>
        <fullName evidence="4">DoxX family protein</fullName>
    </recommendedName>
</protein>
<keyword evidence="1" id="KW-1133">Transmembrane helix</keyword>
<evidence type="ECO:0000313" key="3">
    <source>
        <dbReference type="Proteomes" id="UP000286934"/>
    </source>
</evidence>
<feature type="transmembrane region" description="Helical" evidence="1">
    <location>
        <begin position="127"/>
        <end position="146"/>
    </location>
</feature>
<feature type="transmembrane region" description="Helical" evidence="1">
    <location>
        <begin position="6"/>
        <end position="22"/>
    </location>
</feature>
<dbReference type="OrthoDB" id="327939at2"/>
<dbReference type="AlphaFoldDB" id="A0A432WXX2"/>
<dbReference type="PANTHER" id="PTHR36974">
    <property type="entry name" value="MEMBRANE PROTEIN-RELATED"/>
    <property type="match status" value="1"/>
</dbReference>
<feature type="transmembrane region" description="Helical" evidence="1">
    <location>
        <begin position="34"/>
        <end position="51"/>
    </location>
</feature>
<gene>
    <name evidence="2" type="ORF">CWE13_02970</name>
</gene>
<evidence type="ECO:0000256" key="1">
    <source>
        <dbReference type="SAM" id="Phobius"/>
    </source>
</evidence>
<keyword evidence="3" id="KW-1185">Reference proteome</keyword>
<accession>A0A432WXX2</accession>
<proteinExistence type="predicted"/>
<evidence type="ECO:0008006" key="4">
    <source>
        <dbReference type="Google" id="ProtNLM"/>
    </source>
</evidence>